<reference evidence="1" key="4">
    <citation type="submission" date="2019-03" db="UniProtKB">
        <authorList>
            <consortium name="EnsemblPlants"/>
        </authorList>
    </citation>
    <scope>IDENTIFICATION</scope>
</reference>
<evidence type="ECO:0008006" key="3">
    <source>
        <dbReference type="Google" id="ProtNLM"/>
    </source>
</evidence>
<reference evidence="1" key="5">
    <citation type="journal article" date="2021" name="G3 (Bethesda)">
        <title>Aegilops tauschii genome assembly Aet v5.0 features greater sequence contiguity and improved annotation.</title>
        <authorList>
            <person name="Wang L."/>
            <person name="Zhu T."/>
            <person name="Rodriguez J.C."/>
            <person name="Deal K.R."/>
            <person name="Dubcovsky J."/>
            <person name="McGuire P.E."/>
            <person name="Lux T."/>
            <person name="Spannagl M."/>
            <person name="Mayer K.F.X."/>
            <person name="Baldrich P."/>
            <person name="Meyers B.C."/>
            <person name="Huo N."/>
            <person name="Gu Y.Q."/>
            <person name="Zhou H."/>
            <person name="Devos K.M."/>
            <person name="Bennetzen J.L."/>
            <person name="Unver T."/>
            <person name="Budak H."/>
            <person name="Gulick P.J."/>
            <person name="Galiba G."/>
            <person name="Kalapos B."/>
            <person name="Nelson D.R."/>
            <person name="Li P."/>
            <person name="You F.M."/>
            <person name="Luo M.C."/>
            <person name="Dvorak J."/>
        </authorList>
    </citation>
    <scope>NUCLEOTIDE SEQUENCE [LARGE SCALE GENOMIC DNA]</scope>
    <source>
        <strain evidence="1">cv. AL8/78</strain>
    </source>
</reference>
<dbReference type="AlphaFoldDB" id="A0A453MWG6"/>
<evidence type="ECO:0000313" key="1">
    <source>
        <dbReference type="EnsemblPlants" id="AET6Gv20123100.1"/>
    </source>
</evidence>
<accession>A0A453MWG6</accession>
<dbReference type="Gramene" id="AET6Gv20123100.1">
    <property type="protein sequence ID" value="AET6Gv20123100.1"/>
    <property type="gene ID" value="AET6Gv20123100"/>
</dbReference>
<reference evidence="1" key="3">
    <citation type="journal article" date="2017" name="Nature">
        <title>Genome sequence of the progenitor of the wheat D genome Aegilops tauschii.</title>
        <authorList>
            <person name="Luo M.C."/>
            <person name="Gu Y.Q."/>
            <person name="Puiu D."/>
            <person name="Wang H."/>
            <person name="Twardziok S.O."/>
            <person name="Deal K.R."/>
            <person name="Huo N."/>
            <person name="Zhu T."/>
            <person name="Wang L."/>
            <person name="Wang Y."/>
            <person name="McGuire P.E."/>
            <person name="Liu S."/>
            <person name="Long H."/>
            <person name="Ramasamy R.K."/>
            <person name="Rodriguez J.C."/>
            <person name="Van S.L."/>
            <person name="Yuan L."/>
            <person name="Wang Z."/>
            <person name="Xia Z."/>
            <person name="Xiao L."/>
            <person name="Anderson O.D."/>
            <person name="Ouyang S."/>
            <person name="Liang Y."/>
            <person name="Zimin A.V."/>
            <person name="Pertea G."/>
            <person name="Qi P."/>
            <person name="Bennetzen J.L."/>
            <person name="Dai X."/>
            <person name="Dawson M.W."/>
            <person name="Muller H.G."/>
            <person name="Kugler K."/>
            <person name="Rivarola-Duarte L."/>
            <person name="Spannagl M."/>
            <person name="Mayer K.F.X."/>
            <person name="Lu F.H."/>
            <person name="Bevan M.W."/>
            <person name="Leroy P."/>
            <person name="Li P."/>
            <person name="You F.M."/>
            <person name="Sun Q."/>
            <person name="Liu Z."/>
            <person name="Lyons E."/>
            <person name="Wicker T."/>
            <person name="Salzberg S.L."/>
            <person name="Devos K.M."/>
            <person name="Dvorak J."/>
        </authorList>
    </citation>
    <scope>NUCLEOTIDE SEQUENCE [LARGE SCALE GENOMIC DNA]</scope>
    <source>
        <strain evidence="1">cv. AL8/78</strain>
    </source>
</reference>
<dbReference type="Proteomes" id="UP000015105">
    <property type="component" value="Chromosome 6D"/>
</dbReference>
<protein>
    <recommendedName>
        <fullName evidence="3">FBD domain-containing protein</fullName>
    </recommendedName>
</protein>
<proteinExistence type="predicted"/>
<sequence>PMFGKLKTLLLNEWFTAIDLVCIFRHSPVLEMLTLHLGNTKVYHVYIKMVLFH</sequence>
<reference evidence="2" key="2">
    <citation type="journal article" date="2017" name="Nat. Plants">
        <title>The Aegilops tauschii genome reveals multiple impacts of transposons.</title>
        <authorList>
            <person name="Zhao G."/>
            <person name="Zou C."/>
            <person name="Li K."/>
            <person name="Wang K."/>
            <person name="Li T."/>
            <person name="Gao L."/>
            <person name="Zhang X."/>
            <person name="Wang H."/>
            <person name="Yang Z."/>
            <person name="Liu X."/>
            <person name="Jiang W."/>
            <person name="Mao L."/>
            <person name="Kong X."/>
            <person name="Jiao Y."/>
            <person name="Jia J."/>
        </authorList>
    </citation>
    <scope>NUCLEOTIDE SEQUENCE [LARGE SCALE GENOMIC DNA]</scope>
    <source>
        <strain evidence="2">cv. AL8/78</strain>
    </source>
</reference>
<keyword evidence="2" id="KW-1185">Reference proteome</keyword>
<dbReference type="EnsemblPlants" id="AET6Gv20123100.1">
    <property type="protein sequence ID" value="AET6Gv20123100.1"/>
    <property type="gene ID" value="AET6Gv20123100"/>
</dbReference>
<dbReference type="STRING" id="200361.A0A453MWG6"/>
<evidence type="ECO:0000313" key="2">
    <source>
        <dbReference type="Proteomes" id="UP000015105"/>
    </source>
</evidence>
<name>A0A453MWG6_AEGTS</name>
<organism evidence="1 2">
    <name type="scientific">Aegilops tauschii subsp. strangulata</name>
    <name type="common">Goatgrass</name>
    <dbReference type="NCBI Taxonomy" id="200361"/>
    <lineage>
        <taxon>Eukaryota</taxon>
        <taxon>Viridiplantae</taxon>
        <taxon>Streptophyta</taxon>
        <taxon>Embryophyta</taxon>
        <taxon>Tracheophyta</taxon>
        <taxon>Spermatophyta</taxon>
        <taxon>Magnoliopsida</taxon>
        <taxon>Liliopsida</taxon>
        <taxon>Poales</taxon>
        <taxon>Poaceae</taxon>
        <taxon>BOP clade</taxon>
        <taxon>Pooideae</taxon>
        <taxon>Triticodae</taxon>
        <taxon>Triticeae</taxon>
        <taxon>Triticinae</taxon>
        <taxon>Aegilops</taxon>
    </lineage>
</organism>
<reference evidence="2" key="1">
    <citation type="journal article" date="2014" name="Science">
        <title>Ancient hybridizations among the ancestral genomes of bread wheat.</title>
        <authorList>
            <consortium name="International Wheat Genome Sequencing Consortium,"/>
            <person name="Marcussen T."/>
            <person name="Sandve S.R."/>
            <person name="Heier L."/>
            <person name="Spannagl M."/>
            <person name="Pfeifer M."/>
            <person name="Jakobsen K.S."/>
            <person name="Wulff B.B."/>
            <person name="Steuernagel B."/>
            <person name="Mayer K.F."/>
            <person name="Olsen O.A."/>
        </authorList>
    </citation>
    <scope>NUCLEOTIDE SEQUENCE [LARGE SCALE GENOMIC DNA]</scope>
    <source>
        <strain evidence="2">cv. AL8/78</strain>
    </source>
</reference>